<sequence length="66" mass="7628">PGFYLNTSREWQQISFMSPSDVHRYDRHVLGCLVSILFSVSLGVVRGPKDHPRPHGHYRSPLRQVL</sequence>
<evidence type="ECO:0000313" key="2">
    <source>
        <dbReference type="EMBL" id="SBP35614.1"/>
    </source>
</evidence>
<evidence type="ECO:0000256" key="1">
    <source>
        <dbReference type="SAM" id="MobiDB-lite"/>
    </source>
</evidence>
<feature type="non-terminal residue" evidence="2">
    <location>
        <position position="1"/>
    </location>
</feature>
<gene>
    <name evidence="2" type="primary">RRH</name>
</gene>
<reference evidence="2" key="2">
    <citation type="submission" date="2016-06" db="EMBL/GenBank/DDBJ databases">
        <title>The genome of a short-lived fish provides insights into sex chromosome evolution and the genetic control of aging.</title>
        <authorList>
            <person name="Reichwald K."/>
            <person name="Felder M."/>
            <person name="Petzold A."/>
            <person name="Koch P."/>
            <person name="Groth M."/>
            <person name="Platzer M."/>
        </authorList>
    </citation>
    <scope>NUCLEOTIDE SEQUENCE</scope>
    <source>
        <tissue evidence="2">Brain</tissue>
    </source>
</reference>
<dbReference type="EMBL" id="HADX01013382">
    <property type="protein sequence ID" value="SBP35614.1"/>
    <property type="molecule type" value="Transcribed_RNA"/>
</dbReference>
<accession>A0A1A7YZF0</accession>
<protein>
    <submittedName>
        <fullName evidence="2">Retinal pigment epithelium-derived rhodopsin homolog</fullName>
    </submittedName>
</protein>
<dbReference type="AlphaFoldDB" id="A0A1A7YZF0"/>
<reference evidence="2" key="1">
    <citation type="submission" date="2016-05" db="EMBL/GenBank/DDBJ databases">
        <authorList>
            <person name="Lavstsen T."/>
            <person name="Jespersen J.S."/>
        </authorList>
    </citation>
    <scope>NUCLEOTIDE SEQUENCE</scope>
    <source>
        <tissue evidence="2">Brain</tissue>
    </source>
</reference>
<proteinExistence type="predicted"/>
<name>A0A1A7YZF0_9TELE</name>
<feature type="region of interest" description="Disordered" evidence="1">
    <location>
        <begin position="47"/>
        <end position="66"/>
    </location>
</feature>
<feature type="non-terminal residue" evidence="2">
    <location>
        <position position="66"/>
    </location>
</feature>
<organism evidence="2">
    <name type="scientific">Iconisemion striatum</name>
    <dbReference type="NCBI Taxonomy" id="60296"/>
    <lineage>
        <taxon>Eukaryota</taxon>
        <taxon>Metazoa</taxon>
        <taxon>Chordata</taxon>
        <taxon>Craniata</taxon>
        <taxon>Vertebrata</taxon>
        <taxon>Euteleostomi</taxon>
        <taxon>Actinopterygii</taxon>
        <taxon>Neopterygii</taxon>
        <taxon>Teleostei</taxon>
        <taxon>Neoteleostei</taxon>
        <taxon>Acanthomorphata</taxon>
        <taxon>Ovalentaria</taxon>
        <taxon>Atherinomorphae</taxon>
        <taxon>Cyprinodontiformes</taxon>
        <taxon>Nothobranchiidae</taxon>
        <taxon>Iconisemion</taxon>
    </lineage>
</organism>